<name>A0A2T5H8W9_9RHOB</name>
<dbReference type="Pfam" id="PF07007">
    <property type="entry name" value="LprI"/>
    <property type="match status" value="1"/>
</dbReference>
<feature type="domain" description="Lysozyme inhibitor LprI-like N-terminal" evidence="1">
    <location>
        <begin position="23"/>
        <end position="121"/>
    </location>
</feature>
<evidence type="ECO:0000313" key="3">
    <source>
        <dbReference type="Proteomes" id="UP000244077"/>
    </source>
</evidence>
<accession>A0A2T5H8W9</accession>
<evidence type="ECO:0000313" key="2">
    <source>
        <dbReference type="EMBL" id="PTQ68005.1"/>
    </source>
</evidence>
<evidence type="ECO:0000259" key="1">
    <source>
        <dbReference type="Pfam" id="PF07007"/>
    </source>
</evidence>
<dbReference type="EMBL" id="QAOH01000016">
    <property type="protein sequence ID" value="PTQ68005.1"/>
    <property type="molecule type" value="Genomic_DNA"/>
</dbReference>
<dbReference type="AlphaFoldDB" id="A0A2T5H8W9"/>
<comment type="caution">
    <text evidence="2">The sequence shown here is derived from an EMBL/GenBank/DDBJ whole genome shotgun (WGS) entry which is preliminary data.</text>
</comment>
<reference evidence="2 3" key="1">
    <citation type="submission" date="2018-04" db="EMBL/GenBank/DDBJ databases">
        <title>Genomic Encyclopedia of Archaeal and Bacterial Type Strains, Phase II (KMG-II): from individual species to whole genera.</title>
        <authorList>
            <person name="Goeker M."/>
        </authorList>
    </citation>
    <scope>NUCLEOTIDE SEQUENCE [LARGE SCALE GENOMIC DNA]</scope>
    <source>
        <strain evidence="2 3">DSM 100434</strain>
    </source>
</reference>
<dbReference type="InterPro" id="IPR009739">
    <property type="entry name" value="LprI-like_N"/>
</dbReference>
<sequence>MKRIALVALLPTAVFADPSTECSVDSGSQVEIAACLTEVEDKATRAMEMTLGFVRNSAQELDEITGREIALPALEASQTAWETYRDAQCESVGAGFGGGSGAGIAIRSCRVELTRARTRELESQLR</sequence>
<proteinExistence type="predicted"/>
<gene>
    <name evidence="2" type="ORF">C8N42_11620</name>
</gene>
<dbReference type="OrthoDB" id="7340239at2"/>
<protein>
    <submittedName>
        <fullName evidence="2">Uncharacterized protein YecT (DUF1311 family)</fullName>
    </submittedName>
</protein>
<organism evidence="2 3">
    <name type="scientific">Celeribacter persicus</name>
    <dbReference type="NCBI Taxonomy" id="1651082"/>
    <lineage>
        <taxon>Bacteria</taxon>
        <taxon>Pseudomonadati</taxon>
        <taxon>Pseudomonadota</taxon>
        <taxon>Alphaproteobacteria</taxon>
        <taxon>Rhodobacterales</taxon>
        <taxon>Roseobacteraceae</taxon>
        <taxon>Celeribacter</taxon>
    </lineage>
</organism>
<dbReference type="Gene3D" id="1.20.1270.180">
    <property type="match status" value="1"/>
</dbReference>
<dbReference type="Proteomes" id="UP000244077">
    <property type="component" value="Unassembled WGS sequence"/>
</dbReference>
<keyword evidence="3" id="KW-1185">Reference proteome</keyword>
<dbReference type="RefSeq" id="WP_107817642.1">
    <property type="nucleotide sequence ID" value="NZ_QAOH01000016.1"/>
</dbReference>